<evidence type="ECO:0008006" key="4">
    <source>
        <dbReference type="Google" id="ProtNLM"/>
    </source>
</evidence>
<organism evidence="2 3">
    <name type="scientific">Pristionchus entomophagus</name>
    <dbReference type="NCBI Taxonomy" id="358040"/>
    <lineage>
        <taxon>Eukaryota</taxon>
        <taxon>Metazoa</taxon>
        <taxon>Ecdysozoa</taxon>
        <taxon>Nematoda</taxon>
        <taxon>Chromadorea</taxon>
        <taxon>Rhabditida</taxon>
        <taxon>Rhabditina</taxon>
        <taxon>Diplogasteromorpha</taxon>
        <taxon>Diplogasteroidea</taxon>
        <taxon>Neodiplogasteridae</taxon>
        <taxon>Pristionchus</taxon>
    </lineage>
</organism>
<feature type="transmembrane region" description="Helical" evidence="1">
    <location>
        <begin position="107"/>
        <end position="130"/>
    </location>
</feature>
<reference evidence="2" key="1">
    <citation type="submission" date="2023-10" db="EMBL/GenBank/DDBJ databases">
        <title>Genome assembly of Pristionchus species.</title>
        <authorList>
            <person name="Yoshida K."/>
            <person name="Sommer R.J."/>
        </authorList>
    </citation>
    <scope>NUCLEOTIDE SEQUENCE</scope>
    <source>
        <strain evidence="2">RS0144</strain>
    </source>
</reference>
<evidence type="ECO:0000313" key="2">
    <source>
        <dbReference type="EMBL" id="GMS80928.1"/>
    </source>
</evidence>
<gene>
    <name evidence="2" type="ORF">PENTCL1PPCAC_3103</name>
</gene>
<evidence type="ECO:0000256" key="1">
    <source>
        <dbReference type="SAM" id="Phobius"/>
    </source>
</evidence>
<sequence>MAPTNAAHERRIMLSVFSYLYSISGIVIILVFIIEKGVKISFGWKQILALISFIHIETYVCPFFKDLIHVSTPFGIISSIVVEQPVFSSEKKLYYSRFVSGSYEPNAAYFFCYGILTLVVAGAALVSLIGWIDHHWAKQDNVGPIFFFVGAYYIGYYLAYTALSGFLIFIDFSNLFDLLADLAYFLANSIKSKLENDFRSDL</sequence>
<keyword evidence="3" id="KW-1185">Reference proteome</keyword>
<keyword evidence="1" id="KW-0812">Transmembrane</keyword>
<dbReference type="EMBL" id="BTSX01000001">
    <property type="protein sequence ID" value="GMS80928.1"/>
    <property type="molecule type" value="Genomic_DNA"/>
</dbReference>
<accession>A0AAV5SCZ8</accession>
<dbReference type="AlphaFoldDB" id="A0AAV5SCZ8"/>
<keyword evidence="1" id="KW-1133">Transmembrane helix</keyword>
<comment type="caution">
    <text evidence="2">The sequence shown here is derived from an EMBL/GenBank/DDBJ whole genome shotgun (WGS) entry which is preliminary data.</text>
</comment>
<dbReference type="Proteomes" id="UP001432027">
    <property type="component" value="Unassembled WGS sequence"/>
</dbReference>
<feature type="transmembrane region" description="Helical" evidence="1">
    <location>
        <begin position="142"/>
        <end position="160"/>
    </location>
</feature>
<feature type="transmembrane region" description="Helical" evidence="1">
    <location>
        <begin position="67"/>
        <end position="87"/>
    </location>
</feature>
<feature type="transmembrane region" description="Helical" evidence="1">
    <location>
        <begin position="12"/>
        <end position="34"/>
    </location>
</feature>
<name>A0AAV5SCZ8_9BILA</name>
<protein>
    <recommendedName>
        <fullName evidence="4">G protein-coupled receptor</fullName>
    </recommendedName>
</protein>
<evidence type="ECO:0000313" key="3">
    <source>
        <dbReference type="Proteomes" id="UP001432027"/>
    </source>
</evidence>
<keyword evidence="1" id="KW-0472">Membrane</keyword>
<proteinExistence type="predicted"/>